<dbReference type="SMART" id="SM00871">
    <property type="entry name" value="AraC_E_bind"/>
    <property type="match status" value="1"/>
</dbReference>
<accession>A0A3D9H724</accession>
<dbReference type="Gene3D" id="3.20.80.10">
    <property type="entry name" value="Regulatory factor, effector binding domain"/>
    <property type="match status" value="1"/>
</dbReference>
<evidence type="ECO:0000313" key="2">
    <source>
        <dbReference type="EMBL" id="RED45300.1"/>
    </source>
</evidence>
<evidence type="ECO:0000259" key="1">
    <source>
        <dbReference type="SMART" id="SM00871"/>
    </source>
</evidence>
<dbReference type="AlphaFoldDB" id="A0A3D9H724"/>
<dbReference type="PANTHER" id="PTHR36444">
    <property type="entry name" value="TRANSCRIPTIONAL REGULATOR PROTEIN YOBU-RELATED"/>
    <property type="match status" value="1"/>
</dbReference>
<dbReference type="Pfam" id="PF14526">
    <property type="entry name" value="Cass2"/>
    <property type="match status" value="1"/>
</dbReference>
<dbReference type="SUPFAM" id="SSF55136">
    <property type="entry name" value="Probable bacterial effector-binding domain"/>
    <property type="match status" value="1"/>
</dbReference>
<evidence type="ECO:0000313" key="3">
    <source>
        <dbReference type="Proteomes" id="UP000256980"/>
    </source>
</evidence>
<dbReference type="InterPro" id="IPR029441">
    <property type="entry name" value="Cass2"/>
</dbReference>
<dbReference type="EMBL" id="QRDV01000002">
    <property type="protein sequence ID" value="RED45300.1"/>
    <property type="molecule type" value="Genomic_DNA"/>
</dbReference>
<gene>
    <name evidence="2" type="ORF">DFQ10_102168</name>
</gene>
<reference evidence="2 3" key="1">
    <citation type="submission" date="2018-07" db="EMBL/GenBank/DDBJ databases">
        <title>Genomic Encyclopedia of Type Strains, Phase III (KMG-III): the genomes of soil and plant-associated and newly described type strains.</title>
        <authorList>
            <person name="Whitman W."/>
        </authorList>
    </citation>
    <scope>NUCLEOTIDE SEQUENCE [LARGE SCALE GENOMIC DNA]</scope>
    <source>
        <strain evidence="2 3">CECT 7946</strain>
    </source>
</reference>
<dbReference type="InterPro" id="IPR011256">
    <property type="entry name" value="Reg_factor_effector_dom_sf"/>
</dbReference>
<comment type="caution">
    <text evidence="2">The sequence shown here is derived from an EMBL/GenBank/DDBJ whole genome shotgun (WGS) entry which is preliminary data.</text>
</comment>
<keyword evidence="3" id="KW-1185">Reference proteome</keyword>
<dbReference type="PANTHER" id="PTHR36444:SF2">
    <property type="entry name" value="TRANSCRIPTIONAL REGULATOR PROTEIN YOBU-RELATED"/>
    <property type="match status" value="1"/>
</dbReference>
<proteinExistence type="predicted"/>
<name>A0A3D9H724_9FLAO</name>
<protein>
    <submittedName>
        <fullName evidence="2">AraC family transcriptional regulator</fullName>
    </submittedName>
</protein>
<sequence length="141" mass="16256">MKSSMHHNEFGNIAALWKRFMPRQKEIGNRSNNELIALQIYDDFNAMENPFNIWACVEVSNINTVPDGMASFTILEGDYAVFLHKGMNASKTYQQIMTEWLPTSGYEIDNRPHFQVMGAKYINGSPNSEEDFYVPIRLIKN</sequence>
<dbReference type="InterPro" id="IPR053182">
    <property type="entry name" value="YobU-like_regulator"/>
</dbReference>
<dbReference type="InterPro" id="IPR010499">
    <property type="entry name" value="AraC_E-bd"/>
</dbReference>
<dbReference type="Proteomes" id="UP000256980">
    <property type="component" value="Unassembled WGS sequence"/>
</dbReference>
<feature type="domain" description="AraC effector-binding" evidence="1">
    <location>
        <begin position="1"/>
        <end position="137"/>
    </location>
</feature>
<organism evidence="2 3">
    <name type="scientific">Winogradskyella eximia</name>
    <dbReference type="NCBI Taxonomy" id="262006"/>
    <lineage>
        <taxon>Bacteria</taxon>
        <taxon>Pseudomonadati</taxon>
        <taxon>Bacteroidota</taxon>
        <taxon>Flavobacteriia</taxon>
        <taxon>Flavobacteriales</taxon>
        <taxon>Flavobacteriaceae</taxon>
        <taxon>Winogradskyella</taxon>
    </lineage>
</organism>